<gene>
    <name evidence="2" type="ORF">NDU88_003703</name>
</gene>
<evidence type="ECO:0000313" key="2">
    <source>
        <dbReference type="EMBL" id="KAJ1178457.1"/>
    </source>
</evidence>
<evidence type="ECO:0000313" key="3">
    <source>
        <dbReference type="Proteomes" id="UP001066276"/>
    </source>
</evidence>
<accession>A0AAV7TS09</accession>
<keyword evidence="3" id="KW-1185">Reference proteome</keyword>
<sequence>MIYRRAVDVTCSTKSPHLCSKVADVFLLQPSLCCVLPQAAWESRPQSRVVSGVRSTSSSGESEVTGERRGEGAKAPPRGFMRQLWSALRNSATPAPPSTVSRSRRSADLLRCLWPATS</sequence>
<organism evidence="2 3">
    <name type="scientific">Pleurodeles waltl</name>
    <name type="common">Iberian ribbed newt</name>
    <dbReference type="NCBI Taxonomy" id="8319"/>
    <lineage>
        <taxon>Eukaryota</taxon>
        <taxon>Metazoa</taxon>
        <taxon>Chordata</taxon>
        <taxon>Craniata</taxon>
        <taxon>Vertebrata</taxon>
        <taxon>Euteleostomi</taxon>
        <taxon>Amphibia</taxon>
        <taxon>Batrachia</taxon>
        <taxon>Caudata</taxon>
        <taxon>Salamandroidea</taxon>
        <taxon>Salamandridae</taxon>
        <taxon>Pleurodelinae</taxon>
        <taxon>Pleurodeles</taxon>
    </lineage>
</organism>
<feature type="region of interest" description="Disordered" evidence="1">
    <location>
        <begin position="43"/>
        <end position="78"/>
    </location>
</feature>
<dbReference type="Proteomes" id="UP001066276">
    <property type="component" value="Chromosome 3_2"/>
</dbReference>
<protein>
    <submittedName>
        <fullName evidence="2">Uncharacterized protein</fullName>
    </submittedName>
</protein>
<name>A0AAV7TS09_PLEWA</name>
<proteinExistence type="predicted"/>
<comment type="caution">
    <text evidence="2">The sequence shown here is derived from an EMBL/GenBank/DDBJ whole genome shotgun (WGS) entry which is preliminary data.</text>
</comment>
<dbReference type="AlphaFoldDB" id="A0AAV7TS09"/>
<evidence type="ECO:0000256" key="1">
    <source>
        <dbReference type="SAM" id="MobiDB-lite"/>
    </source>
</evidence>
<reference evidence="2" key="1">
    <citation type="journal article" date="2022" name="bioRxiv">
        <title>Sequencing and chromosome-scale assembly of the giantPleurodeles waltlgenome.</title>
        <authorList>
            <person name="Brown T."/>
            <person name="Elewa A."/>
            <person name="Iarovenko S."/>
            <person name="Subramanian E."/>
            <person name="Araus A.J."/>
            <person name="Petzold A."/>
            <person name="Susuki M."/>
            <person name="Suzuki K.-i.T."/>
            <person name="Hayashi T."/>
            <person name="Toyoda A."/>
            <person name="Oliveira C."/>
            <person name="Osipova E."/>
            <person name="Leigh N.D."/>
            <person name="Simon A."/>
            <person name="Yun M.H."/>
        </authorList>
    </citation>
    <scope>NUCLEOTIDE SEQUENCE</scope>
    <source>
        <strain evidence="2">20211129_DDA</strain>
        <tissue evidence="2">Liver</tissue>
    </source>
</reference>
<dbReference type="EMBL" id="JANPWB010000006">
    <property type="protein sequence ID" value="KAJ1178457.1"/>
    <property type="molecule type" value="Genomic_DNA"/>
</dbReference>
<feature type="compositionally biased region" description="Low complexity" evidence="1">
    <location>
        <begin position="47"/>
        <end position="63"/>
    </location>
</feature>